<feature type="chain" id="PRO_5041398439" description="Secreted protein" evidence="1">
    <location>
        <begin position="22"/>
        <end position="118"/>
    </location>
</feature>
<proteinExistence type="predicted"/>
<protein>
    <recommendedName>
        <fullName evidence="4">Secreted protein</fullName>
    </recommendedName>
</protein>
<reference evidence="2" key="1">
    <citation type="submission" date="2023-06" db="EMBL/GenBank/DDBJ databases">
        <title>Genome-scale phylogeny and comparative genomics of the fungal order Sordariales.</title>
        <authorList>
            <consortium name="Lawrence Berkeley National Laboratory"/>
            <person name="Hensen N."/>
            <person name="Bonometti L."/>
            <person name="Westerberg I."/>
            <person name="Brannstrom I.O."/>
            <person name="Guillou S."/>
            <person name="Cros-Aarteil S."/>
            <person name="Calhoun S."/>
            <person name="Haridas S."/>
            <person name="Kuo A."/>
            <person name="Mondo S."/>
            <person name="Pangilinan J."/>
            <person name="Riley R."/>
            <person name="LaButti K."/>
            <person name="Andreopoulos B."/>
            <person name="Lipzen A."/>
            <person name="Chen C."/>
            <person name="Yanf M."/>
            <person name="Daum C."/>
            <person name="Ng V."/>
            <person name="Clum A."/>
            <person name="Steindorff A."/>
            <person name="Ohm R."/>
            <person name="Martin F."/>
            <person name="Silar P."/>
            <person name="Natvig D."/>
            <person name="Lalanne C."/>
            <person name="Gautier V."/>
            <person name="Ament-velasquez S.L."/>
            <person name="Kruys A."/>
            <person name="Hutchinson M.I."/>
            <person name="Powell A.J."/>
            <person name="Barry K."/>
            <person name="Miller A.N."/>
            <person name="Grigoriev I.V."/>
            <person name="Debuchy R."/>
            <person name="Gladieux P."/>
            <person name="Thoren M.H."/>
            <person name="Johannesson H."/>
        </authorList>
    </citation>
    <scope>NUCLEOTIDE SEQUENCE</scope>
    <source>
        <strain evidence="2">SMH3391-2</strain>
    </source>
</reference>
<dbReference type="AlphaFoldDB" id="A0AA39XJU0"/>
<name>A0AA39XJU0_9PEZI</name>
<evidence type="ECO:0000256" key="1">
    <source>
        <dbReference type="SAM" id="SignalP"/>
    </source>
</evidence>
<evidence type="ECO:0008006" key="4">
    <source>
        <dbReference type="Google" id="ProtNLM"/>
    </source>
</evidence>
<keyword evidence="3" id="KW-1185">Reference proteome</keyword>
<keyword evidence="1" id="KW-0732">Signal</keyword>
<comment type="caution">
    <text evidence="2">The sequence shown here is derived from an EMBL/GenBank/DDBJ whole genome shotgun (WGS) entry which is preliminary data.</text>
</comment>
<accession>A0AA39XJU0</accession>
<feature type="signal peptide" evidence="1">
    <location>
        <begin position="1"/>
        <end position="21"/>
    </location>
</feature>
<dbReference type="EMBL" id="JAULSR010000001">
    <property type="protein sequence ID" value="KAK0634602.1"/>
    <property type="molecule type" value="Genomic_DNA"/>
</dbReference>
<sequence>MIYQIRGFAGIFLLICIPGLGGVMERPGSKAWNKLNNFVLDRCDRDASRKLDSNVITFPGLLLHAFGSPHPSKRHARALSVHRSTLRGTARATPVNILSCQLSSPEYQTRRPVSNSIL</sequence>
<evidence type="ECO:0000313" key="2">
    <source>
        <dbReference type="EMBL" id="KAK0634602.1"/>
    </source>
</evidence>
<organism evidence="2 3">
    <name type="scientific">Bombardia bombarda</name>
    <dbReference type="NCBI Taxonomy" id="252184"/>
    <lineage>
        <taxon>Eukaryota</taxon>
        <taxon>Fungi</taxon>
        <taxon>Dikarya</taxon>
        <taxon>Ascomycota</taxon>
        <taxon>Pezizomycotina</taxon>
        <taxon>Sordariomycetes</taxon>
        <taxon>Sordariomycetidae</taxon>
        <taxon>Sordariales</taxon>
        <taxon>Lasiosphaeriaceae</taxon>
        <taxon>Bombardia</taxon>
    </lineage>
</organism>
<dbReference type="Proteomes" id="UP001174934">
    <property type="component" value="Unassembled WGS sequence"/>
</dbReference>
<gene>
    <name evidence="2" type="ORF">B0T17DRAFT_10571</name>
</gene>
<evidence type="ECO:0000313" key="3">
    <source>
        <dbReference type="Proteomes" id="UP001174934"/>
    </source>
</evidence>